<name>A0A285I6P5_9ACTN</name>
<keyword evidence="1" id="KW-0732">Signal</keyword>
<feature type="chain" id="PRO_5013080544" evidence="1">
    <location>
        <begin position="26"/>
        <end position="323"/>
    </location>
</feature>
<dbReference type="RefSeq" id="WP_097321109.1">
    <property type="nucleotide sequence ID" value="NZ_OBDY01000006.1"/>
</dbReference>
<gene>
    <name evidence="2" type="ORF">SAMN05421748_106313</name>
</gene>
<keyword evidence="3" id="KW-1185">Reference proteome</keyword>
<evidence type="ECO:0000256" key="1">
    <source>
        <dbReference type="SAM" id="SignalP"/>
    </source>
</evidence>
<accession>A0A285I6P5</accession>
<dbReference type="Proteomes" id="UP000219612">
    <property type="component" value="Unassembled WGS sequence"/>
</dbReference>
<evidence type="ECO:0000313" key="3">
    <source>
        <dbReference type="Proteomes" id="UP000219612"/>
    </source>
</evidence>
<evidence type="ECO:0000313" key="2">
    <source>
        <dbReference type="EMBL" id="SNY42621.1"/>
    </source>
</evidence>
<sequence length="323" mass="34820">MIKIRRAVAVAVLLAAVVAVMPAQPYETNEASPDFACPESEGGVIITCSIAYETDEVEFHPAPALPSLRVPRATRLATNGVPGCVRGEGRPIVGTTTPTLSAVFAVEGKEPTEVIFEQQRFGDTESTISTTSGMPGQPVVLEAGDWGLGPGESYRWRVRGTPWDAAVPGWSQWCEFTVEAGLVDLRDATDVDAVRELRVAPKRRYTVKLTERQWRLVLDALAPMDEGVAVVGGPGEMETEEDDRLRTISGTIRRGLPSRTVTLTGDQWATAAAQTAGMAQIYDQLREEEPDVYESDGSAYWKAVDRISAQLGGPAHPGLGADR</sequence>
<dbReference type="EMBL" id="OBDY01000006">
    <property type="protein sequence ID" value="SNY42621.1"/>
    <property type="molecule type" value="Genomic_DNA"/>
</dbReference>
<reference evidence="2 3" key="1">
    <citation type="submission" date="2017-09" db="EMBL/GenBank/DDBJ databases">
        <authorList>
            <person name="Ehlers B."/>
            <person name="Leendertz F.H."/>
        </authorList>
    </citation>
    <scope>NUCLEOTIDE SEQUENCE [LARGE SCALE GENOMIC DNA]</scope>
    <source>
        <strain evidence="2 3">CGMCC 4.6857</strain>
    </source>
</reference>
<protein>
    <submittedName>
        <fullName evidence="2">Uncharacterized protein</fullName>
    </submittedName>
</protein>
<feature type="signal peptide" evidence="1">
    <location>
        <begin position="1"/>
        <end position="25"/>
    </location>
</feature>
<proteinExistence type="predicted"/>
<dbReference type="AlphaFoldDB" id="A0A285I6P5"/>
<organism evidence="2 3">
    <name type="scientific">Paractinoplanes atraurantiacus</name>
    <dbReference type="NCBI Taxonomy" id="1036182"/>
    <lineage>
        <taxon>Bacteria</taxon>
        <taxon>Bacillati</taxon>
        <taxon>Actinomycetota</taxon>
        <taxon>Actinomycetes</taxon>
        <taxon>Micromonosporales</taxon>
        <taxon>Micromonosporaceae</taxon>
        <taxon>Paractinoplanes</taxon>
    </lineage>
</organism>
<dbReference type="OrthoDB" id="3296470at2"/>